<proteinExistence type="inferred from homology"/>
<evidence type="ECO:0000313" key="2">
    <source>
        <dbReference type="EMBL" id="CAB4541421.1"/>
    </source>
</evidence>
<accession>A0A6J6BQS2</accession>
<dbReference type="Pfam" id="PF00106">
    <property type="entry name" value="adh_short"/>
    <property type="match status" value="1"/>
</dbReference>
<comment type="similarity">
    <text evidence="1">Belongs to the short-chain dehydrogenases/reductases (SDR) family.</text>
</comment>
<dbReference type="PRINTS" id="PR00080">
    <property type="entry name" value="SDRFAMILY"/>
</dbReference>
<gene>
    <name evidence="2" type="ORF">UFOPK1495_00219</name>
</gene>
<dbReference type="PANTHER" id="PTHR42760:SF40">
    <property type="entry name" value="3-OXOACYL-[ACYL-CARRIER-PROTEIN] REDUCTASE, CHLOROPLASTIC"/>
    <property type="match status" value="1"/>
</dbReference>
<protein>
    <submittedName>
        <fullName evidence="2">Unannotated protein</fullName>
    </submittedName>
</protein>
<organism evidence="2">
    <name type="scientific">freshwater metagenome</name>
    <dbReference type="NCBI Taxonomy" id="449393"/>
    <lineage>
        <taxon>unclassified sequences</taxon>
        <taxon>metagenomes</taxon>
        <taxon>ecological metagenomes</taxon>
    </lineage>
</organism>
<dbReference type="SUPFAM" id="SSF51735">
    <property type="entry name" value="NAD(P)-binding Rossmann-fold domains"/>
    <property type="match status" value="1"/>
</dbReference>
<dbReference type="InterPro" id="IPR036291">
    <property type="entry name" value="NAD(P)-bd_dom_sf"/>
</dbReference>
<dbReference type="PRINTS" id="PR00081">
    <property type="entry name" value="GDHRDH"/>
</dbReference>
<dbReference type="GO" id="GO:0016616">
    <property type="term" value="F:oxidoreductase activity, acting on the CH-OH group of donors, NAD or NADP as acceptor"/>
    <property type="evidence" value="ECO:0007669"/>
    <property type="project" value="TreeGrafter"/>
</dbReference>
<dbReference type="EMBL" id="CAEZSU010000014">
    <property type="protein sequence ID" value="CAB4541421.1"/>
    <property type="molecule type" value="Genomic_DNA"/>
</dbReference>
<reference evidence="2" key="1">
    <citation type="submission" date="2020-05" db="EMBL/GenBank/DDBJ databases">
        <authorList>
            <person name="Chiriac C."/>
            <person name="Salcher M."/>
            <person name="Ghai R."/>
            <person name="Kavagutti S V."/>
        </authorList>
    </citation>
    <scope>NUCLEOTIDE SEQUENCE</scope>
</reference>
<sequence length="287" mass="29953">MNLTARPSNGSQVARDRIDPAGRLANSIGELMGQLDGRVAVITGGGRGIGEAIALRYAAEGATVVISSRTASDLENTLSVAGLDSDRGLAVVADATDRDDARRPVLEALERFGRVDILVNNVGGSVGNNDPFLANDDAFESTLVLCLTSAWWTTSAVLPSMRDQGFGRIISIGSGTSKTTGASLPYTTAKHALVGFTKELAKTGAPFGINANLLCPGWTRTSLVDFERIATARGTSVEIEEERAASESLQHRVLDASELTGMATLLASDDGRGITGQVISVDGGYKV</sequence>
<evidence type="ECO:0000256" key="1">
    <source>
        <dbReference type="ARBA" id="ARBA00006484"/>
    </source>
</evidence>
<dbReference type="Gene3D" id="3.40.50.720">
    <property type="entry name" value="NAD(P)-binding Rossmann-like Domain"/>
    <property type="match status" value="1"/>
</dbReference>
<dbReference type="FunFam" id="3.40.50.720:FF:000084">
    <property type="entry name" value="Short-chain dehydrogenase reductase"/>
    <property type="match status" value="1"/>
</dbReference>
<dbReference type="InterPro" id="IPR002347">
    <property type="entry name" value="SDR_fam"/>
</dbReference>
<dbReference type="CDD" id="cd05233">
    <property type="entry name" value="SDR_c"/>
    <property type="match status" value="1"/>
</dbReference>
<dbReference type="AlphaFoldDB" id="A0A6J6BQS2"/>
<dbReference type="PANTHER" id="PTHR42760">
    <property type="entry name" value="SHORT-CHAIN DEHYDROGENASES/REDUCTASES FAMILY MEMBER"/>
    <property type="match status" value="1"/>
</dbReference>
<name>A0A6J6BQS2_9ZZZZ</name>
<dbReference type="GO" id="GO:0030497">
    <property type="term" value="P:fatty acid elongation"/>
    <property type="evidence" value="ECO:0007669"/>
    <property type="project" value="TreeGrafter"/>
</dbReference>